<gene>
    <name evidence="8" type="ORF">KTH90_14770</name>
</gene>
<evidence type="ECO:0000313" key="9">
    <source>
        <dbReference type="Proteomes" id="UP001314681"/>
    </source>
</evidence>
<keyword evidence="9" id="KW-1185">Reference proteome</keyword>
<dbReference type="Pfam" id="PF17210">
    <property type="entry name" value="SdrD_B"/>
    <property type="match status" value="5"/>
</dbReference>
<dbReference type="RefSeq" id="WP_238726999.1">
    <property type="nucleotide sequence ID" value="NZ_JAHQCX010000010.1"/>
</dbReference>
<protein>
    <recommendedName>
        <fullName evidence="7">Peptidase A2 domain-containing protein</fullName>
    </recommendedName>
</protein>
<evidence type="ECO:0000256" key="4">
    <source>
        <dbReference type="ARBA" id="ARBA00022729"/>
    </source>
</evidence>
<evidence type="ECO:0000256" key="3">
    <source>
        <dbReference type="ARBA" id="ARBA00022525"/>
    </source>
</evidence>
<comment type="caution">
    <text evidence="8">The sequence shown here is derived from an EMBL/GenBank/DDBJ whole genome shotgun (WGS) entry which is preliminary data.</text>
</comment>
<comment type="similarity">
    <text evidence="2">Belongs to the serine-aspartate repeat-containing protein (SDr) family.</text>
</comment>
<dbReference type="InterPro" id="IPR033764">
    <property type="entry name" value="Sdr_B"/>
</dbReference>
<dbReference type="EMBL" id="JAHQCX010000010">
    <property type="protein sequence ID" value="MBU9727279.1"/>
    <property type="molecule type" value="Genomic_DNA"/>
</dbReference>
<accession>A0ABS6K9V3</accession>
<name>A0ABS6K9V3_9FIRM</name>
<sequence length="4283" mass="467649">MRYKHDKKGYGISYWKRIMALVLVAVLWVTASNYTLAVELETEETQTNTQKSAGDANASTDPDTGAETPNPTAEPMVTPGAVPEGSPGAEAFGEPGAEPTPEPVSEPTPEPSVTPEGDSSGGNDQNALPTQEPADAPESAVSAVDPSADPQNQTDAGPEAQTFDTVPEVTFEFSAAISETEVTAGDTVNYTVSYNVPGGGKYTSSTIKVTLPEGINPVAWSGDDVSSQRTIRNADGTTTWFFQLKQGLVTGTGRTIAMTLKTDNFDFADGSQLEIPANFSSYFTQDNTSESIRLDRDASPNADGTDLVIRADDGWDVQKTRGDVITVEESDKEYYDVTYELTVYNQSSTASENAQGLRESEWNRFGRLAMQSYSLTDILPSSGLPSGGGAVSVRSVTARSTVNTTPQNLTPGTDYTIQKNPDNTIKTLEISYIDKLTQEQAAEYPNVRENTPVKTIYTIVVRYPKSPYLTPSNEPEAVIYDLVNTARLNYQLLGQNPAQKESQASLKLGEKEPEGGSTSITVEKYVGMEGRSWLLDASAQKTYGAARFALYKDKDCTILANNISGTAAAGAETPVNENGRVTFSKLKPGVYYLKETAAPAGFSLLAKGTGLKVEAALDGTLKIDQTENAVVEGNILKVTDMAETVGAVEFWKQGLNAAGNTQALAGAVFTLTGKTGGKTYQAVSGSDGKIRFDCVPSGDYLLQETGLSDELRKEYQIDNRVIDVTVSGNRVTYPAVHDPGSTSTHPVFQNTSSKGKLIIIKTDEKDPNKKLGGARFHLYGPYDAAVTSLPAGAVPVQNTDGSDYVMETGGKDGTALSMPLEAGKYFIREIEAPENYVLSVEVTASGVSANTENSITLTNRKKIAVTISKKGDVAGLYKEDLAGAVFEIYDAPAGGALLGTLTTKLDSSMHSTSNEIYLENGKQYWYEEKNAPEGYQQIQGRQPFTVGSEDSVHFELEIVNTAVYGQIKIQKQDATDTGKTLSGAKFQIFKDPACTQAVGDVLTTGADGTVLSSLLEPGNYYVKELEAPAGYAITIEVIRGIDGGGNAAADGAGIAVSQNVQTLVKVKDEPLASLKILKKDSVTNAMLAGAGFTLYRDEACTQPVGTEVLTDKDGIAAWKGLEPGKTYFLKETTTPAGYKVYQEPVTVTVPASGSGSWQADLTYEKEIENIPNGMLKIYKTSNMDCEGSDRAALQGAQFELYRAVSENGAADCSDPANQIGTRTTGENGQAAWENLEAGSYWLKEIRADGHAVPADPVKVEVAPGENVEGYGITDIEQIDNSADKGKVQILKIDESDPAKKLENVTFQIYAKRGDNDYTTADVLGTLTTDAEGQAVSGWLEPGEYVLIEQETAGSPEGYEVDAAPHPFTIAAGKTDKTYVNHPLTNRLMGKLYLYKYGTFPIAGEDGSVTSGESKYPLAGATIEIYRKLTEDALTDTSEPNLPIWRMEQMPSKQETGWLPEGDYWVKETAAPDQYTASAQIYQAHVTSGQSEEITGSNQVHIDNRSERGRLRLFKRSHGTNALLNGAEFLLYQQVAEGTPGAQKFLVGGSDVWLLKVRVSASSDDTGYLMQSGTDGTGSAVTIEIDPGTYYLYEQKAPDGYFVDELWTGPITVTAGNESTVTVVNYPETTIDGSKVDADTNMGVYSAYFGLFRTQADAEAVVHYLWDNEAATDTVFRKALAAKLTGGTYVDDPDLKQIVQWAVTDAGGRFSFRDLKEGTYYVAELVPPAGYDYDETVIRTLAVDQDGHATSELVFSDYKLGQLQVSKVTSLDQGTAGEQEYRVNGVKYNVYQAVEDTNGAYERNGIKYRKAESASAAGYTNANGIYTSILLPKGVYIIEEEKDESKYEGGKAPDIVDITVSSPDYRILEIQAGQVNGATDNGKDNGKLLEDHKFRNPAKVGKFALKKLNDLGNPVTDAAATFKVQRYNGKDYEDYQIGGKTYTFQTKRNGDYTYLSDYLPVGDYKLVEISCPGYTLAADVEFSIAAGKITGAAGAAAGGGLADPILVTNNRQGILSLEKSGVFGEKSDAWYAQKLLPDVTFRIYKNVSGDRTADCTDANYIGYRITGPAGKIIDWKLDAGDYWLVETKLGKNSSQYPEYEPLGTLAEQIKKAFPVTIAIGETTYLRTADGTAVENKVIYGKFKIKKADANNTDQVLGGAEFDIYRKETGGAWERAKDSEGKWAVLKTGTDGTAVSGYLPAGEYYVKETKAPEGYLTKDTYFGPYAVEQGKLADYTTSVSSYVTNQKEFKIQVYKTDGKTNSPLGGVTFGLYESEQDAVNDENRLAAGSTNTAGSYLFTGLYVENSGTKTYYLREISTVDNYQMNDTVYPVTITYTDSDQVTVTATPNPIPNMPYGNFAVTKTAAWNGVTVTLPGVEFKVYRVAAENVEHNDGDAPVDTIKTVLDVATNFATAVSKPLPSGWYEVVETLPDGFAPETGKTASVWVQVEDGKTNVKYKDTPVVNVPNKGKFLLKKYDGADGTDPASLHGLTGAQFELYKQQADHTYQLQIIDGEEKLTMSSPVYESGMLEPGNYRLKEIKAPSYQKADGTWVQFQLPEQTEFDFTIVEGITKEVVFHNSPKGTIQVSKQGVQYDENGLPIESARTMLSGVVFRLYTGSPADGVMNYVEVPDSERTTDGSGTCSWTDVSPGTYYIHEISAPDGYEVQEDDFYKVTVEDGRLVTDELLYRPLKADNPDLQADGVIGNDAVKGAILISKTDGDTGNPLTGAIFKVYAKDADGNYTREVDSVEVTRGDGMVKTRLLSAAKTGTTYLVKEVKAPDPYTLDDTYFPTEQEVTVYPFFEPAVNQTSNYVSFQNKKITEDMGNFVSSITKSIDDEDETVPSTQVQAEHSLMFEDYTVNFTLSGYADGANILGAREFTVTDNRVTLQYLQKLNDGSQIYTDLPQVNREDYQFNSVTIHPAYYADPAAAADAVLEYQFYGETVWRSYNNGHVYSLTADQTLPLDSLGGTVTGIRVHYQNVKKGFQLADAAKGITINATFHSREAVASADLPEVRRIVNSADLHWTEEVYNSEGVSENGTTADIRSSQVTALIPRAEDVMPTVKLTNMITNGSASGNQFAAGSTVAYRVTAENISTNDAVFRQPVLTFDLAAYTSLHQNFGSAGNGFKVIKKSMDAHGTPSYTEIPVDQYTLKETTVKAVAGTGSDGSPVTGEVDTTRYIFEFGPGVVLKPGESIMLELEAIIDYNKPQGAIKFTSPAHLSSNYTIPASAENKLGTSFLSPDNMQENPDIDDTIGQTEQGNREYLYEPVIVQTTDSSGTQLVKEISADNKNWSYTKPVTVNPTDEVYYRMTIYNFSPNPAKTIRLVDILPFTGDSYLFNAFVSRNTDIPSGAGFEEMLFESMDIPDKANVENYKFYYYVEATADVNSWETRTGNLYAEMPFFYDTLDSGNGRYENWGGRWTTGMPSDPGRITAIGMEITFKDSALLEYGDSFQMTLTMKTPGYTADEIEDYATKQMVNTAAVAVIRQAQTGIADSIGNEDRVESNDVAAKLVLPTGSIGDYAWYDNNNDGLQDDTDTPVPNLKVSLYQTVTSAKTGTSMEKLYATTTTDGVGKYLFTDLPCSYLKKGAAAGSEDPNDYVGGEFYRYRVVFAMLDDFSNTTRYEGGDRAKDSNIDENGSTDYVQLSVQIRDGKLYGEENMTLDAGFIRPYRLGNQVWLDWNRDGMQGTYIDVDGVEKPEPGVNNVGVKLYKVDGPDGSIEGLSPYATAVTASVNGEDGIYWFNNLPEGYYVVVFDTTTLVKEDGYTYRYMFTEDNVDTSRDAYDSDAVISPELHADDRIRKTQVIHLWPGTSPDLLADPHVDDRWDAGLTVYSALGGFCFDDENYTDMQDIYKPLPGTKVDLYQVVNGIREGSPVRTAMVGEDGKYYFDQLMEGDYQIHFTYPEGYTAVKPNVGTTTTDSDTKIFTDGDMSQGFTEVIHLPRDVADTTWDAGAYKLSTIGDYVWYDLNKNGLQDSNERGVAGVKVILQSRMDGGAWSSYASTTTDQNGRYLFTDLKSSTRYGIQYRVAFDFADGIKVTIPKQGEDTAVDSDAMFKIEGLGYVTMPIPTLEYGAEDLTWDAGIISTKGTIGDFVWYDKNQNGIQDEGEFGVANIPVALEICPSGEVDNENAWYVYAETRTNANGYYRFYDLDENYYRVRFQIPDQYNVTPANRGIGDNAHELDSDASREATGRWFYSRSFYLDVETKPEDLSWDAGVYLKTEARRDTRIVIKRTIVQHPTVYRYLPAVRTGDHTPLWLYVGLFTGMGILAAGLFLSWRRRRGSSGDGTK</sequence>
<dbReference type="InterPro" id="IPR013783">
    <property type="entry name" value="Ig-like_fold"/>
</dbReference>
<keyword evidence="6" id="KW-1133">Transmembrane helix</keyword>
<feature type="compositionally biased region" description="Polar residues" evidence="5">
    <location>
        <begin position="57"/>
        <end position="71"/>
    </location>
</feature>
<dbReference type="Gene3D" id="2.60.40.10">
    <property type="entry name" value="Immunoglobulins"/>
    <property type="match status" value="24"/>
</dbReference>
<feature type="region of interest" description="Disordered" evidence="5">
    <location>
        <begin position="42"/>
        <end position="162"/>
    </location>
</feature>
<evidence type="ECO:0000313" key="8">
    <source>
        <dbReference type="EMBL" id="MBU9727279.1"/>
    </source>
</evidence>
<dbReference type="Pfam" id="PF17802">
    <property type="entry name" value="SpaA"/>
    <property type="match status" value="16"/>
</dbReference>
<feature type="transmembrane region" description="Helical" evidence="6">
    <location>
        <begin position="4250"/>
        <end position="4269"/>
    </location>
</feature>
<evidence type="ECO:0000256" key="1">
    <source>
        <dbReference type="ARBA" id="ARBA00004613"/>
    </source>
</evidence>
<evidence type="ECO:0000256" key="2">
    <source>
        <dbReference type="ARBA" id="ARBA00007257"/>
    </source>
</evidence>
<keyword evidence="6" id="KW-0472">Membrane</keyword>
<dbReference type="PANTHER" id="PTHR36108">
    <property type="entry name" value="COLOSSIN-B-RELATED"/>
    <property type="match status" value="1"/>
</dbReference>
<dbReference type="PROSITE" id="PS50175">
    <property type="entry name" value="ASP_PROT_RETROV"/>
    <property type="match status" value="1"/>
</dbReference>
<keyword evidence="6" id="KW-0812">Transmembrane</keyword>
<evidence type="ECO:0000256" key="5">
    <source>
        <dbReference type="SAM" id="MobiDB-lite"/>
    </source>
</evidence>
<proteinExistence type="inferred from homology"/>
<dbReference type="Proteomes" id="UP001314681">
    <property type="component" value="Unassembled WGS sequence"/>
</dbReference>
<dbReference type="SUPFAM" id="SSF49478">
    <property type="entry name" value="Cna protein B-type domain"/>
    <property type="match status" value="1"/>
</dbReference>
<dbReference type="PANTHER" id="PTHR36108:SF13">
    <property type="entry name" value="COLOSSIN-B-RELATED"/>
    <property type="match status" value="1"/>
</dbReference>
<feature type="compositionally biased region" description="Pro residues" evidence="5">
    <location>
        <begin position="98"/>
        <end position="112"/>
    </location>
</feature>
<keyword evidence="4" id="KW-0732">Signal</keyword>
<dbReference type="InterPro" id="IPR041033">
    <property type="entry name" value="SpaA_PFL_dom_1"/>
</dbReference>
<evidence type="ECO:0000256" key="6">
    <source>
        <dbReference type="SAM" id="Phobius"/>
    </source>
</evidence>
<evidence type="ECO:0000259" key="7">
    <source>
        <dbReference type="PROSITE" id="PS50175"/>
    </source>
</evidence>
<dbReference type="InterPro" id="IPR001995">
    <property type="entry name" value="Peptidase_A2_cat"/>
</dbReference>
<reference evidence="8 9" key="1">
    <citation type="submission" date="2021-06" db="EMBL/GenBank/DDBJ databases">
        <title>Description of novel taxa of the family Lachnospiraceae.</title>
        <authorList>
            <person name="Chaplin A.V."/>
            <person name="Sokolova S.R."/>
            <person name="Pikina A.P."/>
            <person name="Korzhanova M."/>
            <person name="Belova V."/>
            <person name="Korostin D."/>
            <person name="Efimov B.A."/>
        </authorList>
    </citation>
    <scope>NUCLEOTIDE SEQUENCE [LARGE SCALE GENOMIC DNA]</scope>
    <source>
        <strain evidence="8 9">ASD4241</strain>
    </source>
</reference>
<dbReference type="SUPFAM" id="SSF117074">
    <property type="entry name" value="Hypothetical protein PA1324"/>
    <property type="match status" value="6"/>
</dbReference>
<feature type="domain" description="Peptidase A2" evidence="7">
    <location>
        <begin position="998"/>
        <end position="1043"/>
    </location>
</feature>
<organism evidence="8 9">
    <name type="scientific">Diplocloster modestus</name>
    <dbReference type="NCBI Taxonomy" id="2850322"/>
    <lineage>
        <taxon>Bacteria</taxon>
        <taxon>Bacillati</taxon>
        <taxon>Bacillota</taxon>
        <taxon>Clostridia</taxon>
        <taxon>Lachnospirales</taxon>
        <taxon>Lachnospiraceae</taxon>
        <taxon>Diplocloster</taxon>
    </lineage>
</organism>
<comment type="subcellular location">
    <subcellularLocation>
        <location evidence="1">Secreted</location>
    </subcellularLocation>
</comment>
<keyword evidence="3" id="KW-0964">Secreted</keyword>